<dbReference type="SUPFAM" id="SSF111369">
    <property type="entry name" value="HlyD-like secretion proteins"/>
    <property type="match status" value="1"/>
</dbReference>
<proteinExistence type="inferred from homology"/>
<dbReference type="InterPro" id="IPR006143">
    <property type="entry name" value="RND_pump_MFP"/>
</dbReference>
<reference evidence="7" key="1">
    <citation type="journal article" date="2019" name="Int. J. Syst. Evol. Microbiol.">
        <title>The Global Catalogue of Microorganisms (GCM) 10K type strain sequencing project: providing services to taxonomists for standard genome sequencing and annotation.</title>
        <authorList>
            <consortium name="The Broad Institute Genomics Platform"/>
            <consortium name="The Broad Institute Genome Sequencing Center for Infectious Disease"/>
            <person name="Wu L."/>
            <person name="Ma J."/>
        </authorList>
    </citation>
    <scope>NUCLEOTIDE SEQUENCE [LARGE SCALE GENOMIC DNA]</scope>
    <source>
        <strain evidence="7">JCM 17926</strain>
    </source>
</reference>
<dbReference type="InterPro" id="IPR058647">
    <property type="entry name" value="BSH_CzcB-like"/>
</dbReference>
<dbReference type="Gene3D" id="2.40.420.20">
    <property type="match status" value="1"/>
</dbReference>
<protein>
    <submittedName>
        <fullName evidence="6">Efflux RND transporter periplasmic adaptor subunit</fullName>
    </submittedName>
</protein>
<evidence type="ECO:0000256" key="3">
    <source>
        <dbReference type="SAM" id="SignalP"/>
    </source>
</evidence>
<dbReference type="PANTHER" id="PTHR30097">
    <property type="entry name" value="CATION EFFLUX SYSTEM PROTEIN CUSB"/>
    <property type="match status" value="1"/>
</dbReference>
<evidence type="ECO:0000259" key="4">
    <source>
        <dbReference type="Pfam" id="PF25954"/>
    </source>
</evidence>
<sequence length="396" mass="43960">MKRTLYIHAIYLLGFLLFSSCGREAEPAHGAAEEHSGEEQEDMAELTEQQYRVAGIALGKPEMRNLSNTLTLTGELDLPPQNMASVSAPLGGFVKSTELLEGMHVKKGQLIAKIENADFVTLQQDYLEARSRLEYLELEYQRQKELAEEQVTSDKTFQRTTAEYRTAGAQVEGLAERLRIIGVNPATLREGKISRILPIYSPIEGYVTYISASIGQYVNPTDVLFRIADTEHLHVELTVFEKDVAALQKGQLVRYSLPNEAVADHEATIYLIGKEISEDRTVQVHAHMEEEDKDLVPGMYVQAQVALDGQQVLTLPETAVVNDKGKDFLFLYIGEEKEGQAVMKQFRMVPVQRGVEEGGYVQVALPAGVDTAAANFVTKGAYSLLSKMRNSGEGHH</sequence>
<keyword evidence="3" id="KW-0732">Signal</keyword>
<feature type="chain" id="PRO_5046493175" evidence="3">
    <location>
        <begin position="26"/>
        <end position="396"/>
    </location>
</feature>
<dbReference type="NCBIfam" id="TIGR01730">
    <property type="entry name" value="RND_mfp"/>
    <property type="match status" value="1"/>
</dbReference>
<dbReference type="Pfam" id="PF25954">
    <property type="entry name" value="Beta-barrel_RND_2"/>
    <property type="match status" value="1"/>
</dbReference>
<evidence type="ECO:0000259" key="5">
    <source>
        <dbReference type="Pfam" id="PF25973"/>
    </source>
</evidence>
<dbReference type="Proteomes" id="UP001500552">
    <property type="component" value="Unassembled WGS sequence"/>
</dbReference>
<dbReference type="Pfam" id="PF25973">
    <property type="entry name" value="BSH_CzcB"/>
    <property type="match status" value="1"/>
</dbReference>
<keyword evidence="2" id="KW-0813">Transport</keyword>
<keyword evidence="7" id="KW-1185">Reference proteome</keyword>
<feature type="signal peptide" evidence="3">
    <location>
        <begin position="1"/>
        <end position="25"/>
    </location>
</feature>
<dbReference type="InterPro" id="IPR051909">
    <property type="entry name" value="MFP_Cation_Efflux"/>
</dbReference>
<dbReference type="InterPro" id="IPR058792">
    <property type="entry name" value="Beta-barrel_RND_2"/>
</dbReference>
<dbReference type="Gene3D" id="2.40.50.100">
    <property type="match status" value="1"/>
</dbReference>
<name>A0ABP8LZV0_9BACT</name>
<feature type="domain" description="CusB-like beta-barrel" evidence="4">
    <location>
        <begin position="235"/>
        <end position="306"/>
    </location>
</feature>
<accession>A0ABP8LZV0</accession>
<feature type="domain" description="CzcB-like barrel-sandwich hybrid" evidence="5">
    <location>
        <begin position="83"/>
        <end position="229"/>
    </location>
</feature>
<dbReference type="Gene3D" id="1.10.287.470">
    <property type="entry name" value="Helix hairpin bin"/>
    <property type="match status" value="1"/>
</dbReference>
<organism evidence="6 7">
    <name type="scientific">Pontibacter saemangeumensis</name>
    <dbReference type="NCBI Taxonomy" id="1084525"/>
    <lineage>
        <taxon>Bacteria</taxon>
        <taxon>Pseudomonadati</taxon>
        <taxon>Bacteroidota</taxon>
        <taxon>Cytophagia</taxon>
        <taxon>Cytophagales</taxon>
        <taxon>Hymenobacteraceae</taxon>
        <taxon>Pontibacter</taxon>
    </lineage>
</organism>
<comment type="similarity">
    <text evidence="1">Belongs to the membrane fusion protein (MFP) (TC 8.A.1) family.</text>
</comment>
<gene>
    <name evidence="6" type="ORF">GCM10023188_40030</name>
</gene>
<evidence type="ECO:0000256" key="2">
    <source>
        <dbReference type="ARBA" id="ARBA00022448"/>
    </source>
</evidence>
<evidence type="ECO:0000256" key="1">
    <source>
        <dbReference type="ARBA" id="ARBA00009477"/>
    </source>
</evidence>
<evidence type="ECO:0000313" key="7">
    <source>
        <dbReference type="Proteomes" id="UP001500552"/>
    </source>
</evidence>
<comment type="caution">
    <text evidence="6">The sequence shown here is derived from an EMBL/GenBank/DDBJ whole genome shotgun (WGS) entry which is preliminary data.</text>
</comment>
<dbReference type="EMBL" id="BAABHC010000029">
    <property type="protein sequence ID" value="GAA4441469.1"/>
    <property type="molecule type" value="Genomic_DNA"/>
</dbReference>
<dbReference type="PROSITE" id="PS51257">
    <property type="entry name" value="PROKAR_LIPOPROTEIN"/>
    <property type="match status" value="1"/>
</dbReference>
<dbReference type="Gene3D" id="2.40.30.170">
    <property type="match status" value="1"/>
</dbReference>
<dbReference type="PANTHER" id="PTHR30097:SF4">
    <property type="entry name" value="SLR6042 PROTEIN"/>
    <property type="match status" value="1"/>
</dbReference>
<evidence type="ECO:0000313" key="6">
    <source>
        <dbReference type="EMBL" id="GAA4441469.1"/>
    </source>
</evidence>
<dbReference type="RefSeq" id="WP_345161665.1">
    <property type="nucleotide sequence ID" value="NZ_BAABHC010000029.1"/>
</dbReference>